<dbReference type="OrthoDB" id="9801633at2"/>
<feature type="transmembrane region" description="Helical" evidence="1">
    <location>
        <begin position="70"/>
        <end position="95"/>
    </location>
</feature>
<keyword evidence="1" id="KW-0812">Transmembrane</keyword>
<dbReference type="InterPro" id="IPR019074">
    <property type="entry name" value="YabQ"/>
</dbReference>
<evidence type="ECO:0000256" key="1">
    <source>
        <dbReference type="SAM" id="Phobius"/>
    </source>
</evidence>
<dbReference type="Pfam" id="PF09578">
    <property type="entry name" value="Spore_YabQ"/>
    <property type="match status" value="1"/>
</dbReference>
<evidence type="ECO:0000313" key="3">
    <source>
        <dbReference type="Proteomes" id="UP000183975"/>
    </source>
</evidence>
<reference evidence="2 3" key="1">
    <citation type="submission" date="2016-11" db="EMBL/GenBank/DDBJ databases">
        <authorList>
            <person name="Jaros S."/>
            <person name="Januszkiewicz K."/>
            <person name="Wedrychowicz H."/>
        </authorList>
    </citation>
    <scope>NUCLEOTIDE SEQUENCE [LARGE SCALE GENOMIC DNA]</scope>
    <source>
        <strain evidence="2 3">DSM 14214</strain>
    </source>
</reference>
<name>A0A1M6ME35_9FIRM</name>
<feature type="transmembrane region" description="Helical" evidence="1">
    <location>
        <begin position="101"/>
        <end position="124"/>
    </location>
</feature>
<proteinExistence type="predicted"/>
<protein>
    <submittedName>
        <fullName evidence="2">Spore cortex biosynthesis protein YabQ</fullName>
    </submittedName>
</protein>
<accession>A0A1M6ME35</accession>
<keyword evidence="3" id="KW-1185">Reference proteome</keyword>
<sequence>MDIQGQGSLFLCCLLLGVGMGLVYDGMRLARRILPHGVWAVQIEDGLYWAAVALGVFEVLLQENHGEVRFFLLVAIFGGMGLYGTLASPLVMGVGEKVLKVIGRLVMLLLTIILTPFRLLYLAFGRPVGNFVRFCGRKSKKHLQLCKVYVKIKKDTLRRDIRFLRRKP</sequence>
<dbReference type="EMBL" id="FRAH01000006">
    <property type="protein sequence ID" value="SHJ81563.1"/>
    <property type="molecule type" value="Genomic_DNA"/>
</dbReference>
<organism evidence="2 3">
    <name type="scientific">Anaerotignum lactatifermentans DSM 14214</name>
    <dbReference type="NCBI Taxonomy" id="1121323"/>
    <lineage>
        <taxon>Bacteria</taxon>
        <taxon>Bacillati</taxon>
        <taxon>Bacillota</taxon>
        <taxon>Clostridia</taxon>
        <taxon>Lachnospirales</taxon>
        <taxon>Anaerotignaceae</taxon>
        <taxon>Anaerotignum</taxon>
    </lineage>
</organism>
<gene>
    <name evidence="2" type="ORF">SAMN02745138_00579</name>
</gene>
<feature type="transmembrane region" description="Helical" evidence="1">
    <location>
        <begin position="6"/>
        <end position="24"/>
    </location>
</feature>
<keyword evidence="1" id="KW-1133">Transmembrane helix</keyword>
<evidence type="ECO:0000313" key="2">
    <source>
        <dbReference type="EMBL" id="SHJ81563.1"/>
    </source>
</evidence>
<dbReference type="AlphaFoldDB" id="A0A1M6ME35"/>
<dbReference type="RefSeq" id="WP_072849005.1">
    <property type="nucleotide sequence ID" value="NZ_FRAH01000006.1"/>
</dbReference>
<dbReference type="NCBIfam" id="TIGR02893">
    <property type="entry name" value="spore_yabQ"/>
    <property type="match status" value="1"/>
</dbReference>
<dbReference type="Proteomes" id="UP000183975">
    <property type="component" value="Unassembled WGS sequence"/>
</dbReference>
<keyword evidence="1" id="KW-0472">Membrane</keyword>